<name>A0A368P8D8_9FLAO</name>
<organism evidence="10 11">
    <name type="scientific">Oceanihabitans sediminis</name>
    <dbReference type="NCBI Taxonomy" id="1812012"/>
    <lineage>
        <taxon>Bacteria</taxon>
        <taxon>Pseudomonadati</taxon>
        <taxon>Bacteroidota</taxon>
        <taxon>Flavobacteriia</taxon>
        <taxon>Flavobacteriales</taxon>
        <taxon>Flavobacteriaceae</taxon>
        <taxon>Oceanihabitans</taxon>
    </lineage>
</organism>
<accession>A0A368P8D8</accession>
<gene>
    <name evidence="10" type="ORF">DU428_01410</name>
</gene>
<dbReference type="PRINTS" id="PR00738">
    <property type="entry name" value="GLHYDRLASE20"/>
</dbReference>
<dbReference type="Pfam" id="PF13290">
    <property type="entry name" value="CHB_HEX_C_1"/>
    <property type="match status" value="1"/>
</dbReference>
<evidence type="ECO:0000313" key="11">
    <source>
        <dbReference type="Proteomes" id="UP000252249"/>
    </source>
</evidence>
<dbReference type="CDD" id="cd06563">
    <property type="entry name" value="GH20_chitobiase-like"/>
    <property type="match status" value="1"/>
</dbReference>
<dbReference type="Gene3D" id="3.20.20.80">
    <property type="entry name" value="Glycosidases"/>
    <property type="match status" value="1"/>
</dbReference>
<feature type="active site" description="Proton donor" evidence="6">
    <location>
        <position position="333"/>
    </location>
</feature>
<dbReference type="GO" id="GO:0004563">
    <property type="term" value="F:beta-N-acetylhexosaminidase activity"/>
    <property type="evidence" value="ECO:0007669"/>
    <property type="project" value="UniProtKB-EC"/>
</dbReference>
<evidence type="ECO:0000256" key="1">
    <source>
        <dbReference type="ARBA" id="ARBA00001231"/>
    </source>
</evidence>
<dbReference type="PANTHER" id="PTHR22600">
    <property type="entry name" value="BETA-HEXOSAMINIDASE"/>
    <property type="match status" value="1"/>
</dbReference>
<evidence type="ECO:0000259" key="9">
    <source>
        <dbReference type="Pfam" id="PF13290"/>
    </source>
</evidence>
<dbReference type="Gene3D" id="3.30.379.10">
    <property type="entry name" value="Chitobiase/beta-hexosaminidase domain 2-like"/>
    <property type="match status" value="1"/>
</dbReference>
<evidence type="ECO:0000313" key="10">
    <source>
        <dbReference type="EMBL" id="RCU58069.1"/>
    </source>
</evidence>
<dbReference type="Proteomes" id="UP000252249">
    <property type="component" value="Unassembled WGS sequence"/>
</dbReference>
<dbReference type="InterPro" id="IPR015882">
    <property type="entry name" value="HEX_bac_N"/>
</dbReference>
<evidence type="ECO:0000259" key="7">
    <source>
        <dbReference type="Pfam" id="PF00728"/>
    </source>
</evidence>
<keyword evidence="5" id="KW-0326">Glycosidase</keyword>
<sequence>MQNKKLTLCLLLSVLFSCNKKLVPSVEPMIIPQPSKLEFANGDFILSDETQLIASEGFKIASEYLKAFILEGSGISLKESTGVNTISFVKEENFTNPEAYTLEVSEDKITISALSDKGAFYAVQSLRQLLPVGFENNTFANKKLAVKCLKIEDAPQFPYRGMHLDVGRHMFSVDFIKKYIDALAMLKLNTFHWHLTEDQGWRIEIKKYPKLQEIAAFRSETLIGHYDSQPQLFDGKRYGGYYTQEEIKEVVAYATERFVTVIPEIELPGHSQAAIAAYPELGCTGEQVEVAKKGGVYENIYCSKEETFTFLENVFDEVLALFPSEYIHIGGDEAPKTHWKNCAACKQRIQDEGLKDEHELQSYFISRIEKYLNSKGRQIIGWDEILEGGLAPNATVMSWRGFNGAIQAAKQQHQVILTPGSHCYFDHYQSEDKAEPLAIGGYLPLEKVYGLNPIPEELSPEEAKYVLGAQGNVWTEYMQSSKKVEYMVFPRILALSEVVWSSPTQKNYKEFAARVENFHKRLDALEINYANHFYEIEGSMITSEDQVAFQLETASQGKTIRYTKDGSEPNLQAEIYTKPIPITESTTIKASVFNDVEALGKTFTQEILVHKAVGKKITINKKPNPAYLGSGASGLINGIAGSDTRFNDKQWLGFWGEDIEITIDLGKETAIQSVETRFHNGNVNWIYAPKEGTVVFDTAEEKQQLKSPISEELIVPMKVEKSTKTRFIKLLIPNFGIIPHGKAGAGNKAWTFIDEIIVK</sequence>
<feature type="domain" description="Beta-hexosaminidase bacterial type N-terminal" evidence="8">
    <location>
        <begin position="28"/>
        <end position="154"/>
    </location>
</feature>
<comment type="catalytic activity">
    <reaction evidence="1">
        <text>Hydrolysis of terminal non-reducing N-acetyl-D-hexosamine residues in N-acetyl-beta-D-hexosaminides.</text>
        <dbReference type="EC" id="3.2.1.52"/>
    </reaction>
</comment>
<dbReference type="GO" id="GO:0005975">
    <property type="term" value="P:carbohydrate metabolic process"/>
    <property type="evidence" value="ECO:0007669"/>
    <property type="project" value="InterPro"/>
</dbReference>
<dbReference type="PROSITE" id="PS51257">
    <property type="entry name" value="PROKAR_LIPOPROTEIN"/>
    <property type="match status" value="1"/>
</dbReference>
<dbReference type="PANTHER" id="PTHR22600:SF57">
    <property type="entry name" value="BETA-N-ACETYLHEXOSAMINIDASE"/>
    <property type="match status" value="1"/>
</dbReference>
<dbReference type="Pfam" id="PF02838">
    <property type="entry name" value="Glyco_hydro_20b"/>
    <property type="match status" value="1"/>
</dbReference>
<evidence type="ECO:0000256" key="5">
    <source>
        <dbReference type="ARBA" id="ARBA00023295"/>
    </source>
</evidence>
<keyword evidence="4" id="KW-0378">Hydrolase</keyword>
<evidence type="ECO:0000256" key="4">
    <source>
        <dbReference type="ARBA" id="ARBA00022801"/>
    </source>
</evidence>
<dbReference type="InterPro" id="IPR059177">
    <property type="entry name" value="GH29D-like_dom"/>
</dbReference>
<protein>
    <recommendedName>
        <fullName evidence="3">beta-N-acetylhexosaminidase</fullName>
        <ecNumber evidence="3">3.2.1.52</ecNumber>
    </recommendedName>
</protein>
<dbReference type="AlphaFoldDB" id="A0A368P8D8"/>
<dbReference type="OrthoDB" id="9763537at2"/>
<dbReference type="SUPFAM" id="SSF51445">
    <property type="entry name" value="(Trans)glycosidases"/>
    <property type="match status" value="1"/>
</dbReference>
<dbReference type="RefSeq" id="WP_113965628.1">
    <property type="nucleotide sequence ID" value="NZ_QNRP01000001.1"/>
</dbReference>
<dbReference type="InterPro" id="IPR015883">
    <property type="entry name" value="Glyco_hydro_20_cat"/>
</dbReference>
<reference evidence="10 11" key="1">
    <citation type="submission" date="2018-07" db="EMBL/GenBank/DDBJ databases">
        <title>Oceanihabitans testaceum sp. nov., isolated from marine sediment.</title>
        <authorList>
            <person name="Li C.-M."/>
        </authorList>
    </citation>
    <scope>NUCLEOTIDE SEQUENCE [LARGE SCALE GENOMIC DNA]</scope>
    <source>
        <strain evidence="10 11">S9-10</strain>
    </source>
</reference>
<dbReference type="SUPFAM" id="SSF55545">
    <property type="entry name" value="beta-N-acetylhexosaminidase-like domain"/>
    <property type="match status" value="1"/>
</dbReference>
<dbReference type="InterPro" id="IPR029018">
    <property type="entry name" value="Hex-like_dom2"/>
</dbReference>
<dbReference type="EMBL" id="QPIG01000001">
    <property type="protein sequence ID" value="RCU58069.1"/>
    <property type="molecule type" value="Genomic_DNA"/>
</dbReference>
<evidence type="ECO:0000256" key="3">
    <source>
        <dbReference type="ARBA" id="ARBA00012663"/>
    </source>
</evidence>
<dbReference type="GO" id="GO:0030203">
    <property type="term" value="P:glycosaminoglycan metabolic process"/>
    <property type="evidence" value="ECO:0007669"/>
    <property type="project" value="TreeGrafter"/>
</dbReference>
<proteinExistence type="inferred from homology"/>
<evidence type="ECO:0000256" key="2">
    <source>
        <dbReference type="ARBA" id="ARBA00006285"/>
    </source>
</evidence>
<feature type="domain" description="GH29D-like beta-sandwich" evidence="9">
    <location>
        <begin position="545"/>
        <end position="601"/>
    </location>
</feature>
<dbReference type="GO" id="GO:0016020">
    <property type="term" value="C:membrane"/>
    <property type="evidence" value="ECO:0007669"/>
    <property type="project" value="TreeGrafter"/>
</dbReference>
<evidence type="ECO:0000259" key="8">
    <source>
        <dbReference type="Pfam" id="PF02838"/>
    </source>
</evidence>
<evidence type="ECO:0000256" key="6">
    <source>
        <dbReference type="PIRSR" id="PIRSR625705-1"/>
    </source>
</evidence>
<dbReference type="EC" id="3.2.1.52" evidence="3"/>
<feature type="domain" description="Glycoside hydrolase family 20 catalytic" evidence="7">
    <location>
        <begin position="157"/>
        <end position="502"/>
    </location>
</feature>
<dbReference type="InterPro" id="IPR025705">
    <property type="entry name" value="Beta_hexosaminidase_sua/sub"/>
</dbReference>
<dbReference type="Pfam" id="PF00728">
    <property type="entry name" value="Glyco_hydro_20"/>
    <property type="match status" value="1"/>
</dbReference>
<comment type="caution">
    <text evidence="10">The sequence shown here is derived from an EMBL/GenBank/DDBJ whole genome shotgun (WGS) entry which is preliminary data.</text>
</comment>
<comment type="similarity">
    <text evidence="2">Belongs to the glycosyl hydrolase 20 family.</text>
</comment>
<dbReference type="InterPro" id="IPR017853">
    <property type="entry name" value="GH"/>
</dbReference>
<keyword evidence="11" id="KW-1185">Reference proteome</keyword>